<organism evidence="3 4">
    <name type="scientific">Stakelama flava</name>
    <dbReference type="NCBI Taxonomy" id="2860338"/>
    <lineage>
        <taxon>Bacteria</taxon>
        <taxon>Pseudomonadati</taxon>
        <taxon>Pseudomonadota</taxon>
        <taxon>Alphaproteobacteria</taxon>
        <taxon>Sphingomonadales</taxon>
        <taxon>Sphingomonadaceae</taxon>
        <taxon>Stakelama</taxon>
    </lineage>
</organism>
<name>A0ABS6XK20_9SPHN</name>
<evidence type="ECO:0000313" key="3">
    <source>
        <dbReference type="EMBL" id="MBW4330547.1"/>
    </source>
</evidence>
<comment type="caution">
    <text evidence="3">The sequence shown here is derived from an EMBL/GenBank/DDBJ whole genome shotgun (WGS) entry which is preliminary data.</text>
</comment>
<dbReference type="Pfam" id="PF03797">
    <property type="entry name" value="Autotransporter"/>
    <property type="match status" value="1"/>
</dbReference>
<dbReference type="PROSITE" id="PS51208">
    <property type="entry name" value="AUTOTRANSPORTER"/>
    <property type="match status" value="1"/>
</dbReference>
<dbReference type="SMART" id="SM00869">
    <property type="entry name" value="Autotransporter"/>
    <property type="match status" value="1"/>
</dbReference>
<gene>
    <name evidence="3" type="ORF">KY084_06615</name>
</gene>
<evidence type="ECO:0000259" key="2">
    <source>
        <dbReference type="PROSITE" id="PS51208"/>
    </source>
</evidence>
<feature type="compositionally biased region" description="Acidic residues" evidence="1">
    <location>
        <begin position="303"/>
        <end position="320"/>
    </location>
</feature>
<reference evidence="3 4" key="1">
    <citation type="submission" date="2021-07" db="EMBL/GenBank/DDBJ databases">
        <title>Stakelama flava sp. nov., a novel endophytic bacterium isolated from branch of Kandelia candel.</title>
        <authorList>
            <person name="Tuo L."/>
        </authorList>
    </citation>
    <scope>NUCLEOTIDE SEQUENCE [LARGE SCALE GENOMIC DNA]</scope>
    <source>
        <strain evidence="3 4">CBK3Z-3</strain>
    </source>
</reference>
<dbReference type="EMBL" id="JAHWZX010000004">
    <property type="protein sequence ID" value="MBW4330547.1"/>
    <property type="molecule type" value="Genomic_DNA"/>
</dbReference>
<feature type="domain" description="Autotransporter" evidence="2">
    <location>
        <begin position="798"/>
        <end position="1081"/>
    </location>
</feature>
<evidence type="ECO:0000313" key="4">
    <source>
        <dbReference type="Proteomes" id="UP001197214"/>
    </source>
</evidence>
<dbReference type="InterPro" id="IPR005546">
    <property type="entry name" value="Autotransporte_beta"/>
</dbReference>
<dbReference type="Proteomes" id="UP001197214">
    <property type="component" value="Unassembled WGS sequence"/>
</dbReference>
<feature type="region of interest" description="Disordered" evidence="1">
    <location>
        <begin position="301"/>
        <end position="320"/>
    </location>
</feature>
<keyword evidence="4" id="KW-1185">Reference proteome</keyword>
<proteinExistence type="predicted"/>
<protein>
    <submittedName>
        <fullName evidence="3">Autotransporter outer membrane beta-barrel domain-containing protein</fullName>
    </submittedName>
</protein>
<dbReference type="RefSeq" id="WP_219237645.1">
    <property type="nucleotide sequence ID" value="NZ_JAHWZX010000004.1"/>
</dbReference>
<evidence type="ECO:0000256" key="1">
    <source>
        <dbReference type="SAM" id="MobiDB-lite"/>
    </source>
</evidence>
<accession>A0ABS6XK20</accession>
<sequence>MFPCSSASPRSDGTLTRTAVRARGKLPLLLKQATCLTSAGAAALLLAHPAAAQMTVSDDDATTPLVTSSAGDITVAEDAVLTVDSGAAITVNSDNDVTTEDDATISVGDADGASAITIQPGTDSTIVNDGDIEVLEDYVPTDADSNSIADGAIASASDRYGIHVASGGTASGSITNSGTITVEGLNSYGIVVDSDYTGDIVNDGTIYTIGDYSTGLHTQSVDGNVEANGTIQVVGEGAQGVVIDGDVSGTFSVQGTVTQSLSYIDDDSATIYLSRSDLAVSAPAVEVTGNVDGGIIIAAPPYDLDDDVDDEDGDGVDDDDEATGAIYSYGASPALQIGGEDDIAIGTVTGREGDFSLAVDGTVSASANKSSLDAHAIVIGGQGGDVDMADGIGVTGTVTATTVDSEAIGLLINQGSNVPYLYNSGAISASISSPGGGTVYAVQDLSNTLTQIDNTGTISVSASIEDTSAAIDLSANTTGVTINQYLNSIDQESFDEELEDDDYDADTATTYTAISGDILTGSGDDVLNIQAGRIAGDTYLAAGDDTVSLSGYSGYDGDIYFGTGNATMALSDYAYFNGTADFGDESATLSVAGDASFLGAITGGSNLDVTVSGGTFGGSSATTSSVNSITVGSDASYHVYIDGDSGTASKIIANTATFEDGSTVTATIESLTDAEGSYTILTADTLNGSPTFSDTASLPVLYTGSVTTDDNDVVLTISRKTAEQLGLTASQSAGFDAIIAAASEDDDLTASLLQVDDVEALQGQFDQLLPDHAGGVFDVVRRGTKLADRHITDTNADFDISDVGGWIEPFYFHDKKDENATAPYTASGWGISTGVEKRTGIGFIGLSLSYTSGSVSTGDWQDVDVSQLGANLFWRKASGPLYTFAKIGAGRVSMSSDRTFTGEVDDADITYSTDGDWKGWSASASAGAAYTAALGSNFSLKPQVTLDYLRLHENGYTEDGDDDVIDLAVESRNSDSLSAETTLTLAWSTGYVTHDYRPLTFELEGGRRNQISGDLGSTTAYFDDSDGDAFTIDPTSLKSGWLAKARIVQGGLDYMWQINGGWEQTQSGTGFSFGGALTVAF</sequence>